<dbReference type="AlphaFoldDB" id="A0AAX0U6B2"/>
<dbReference type="Proteomes" id="UP000231878">
    <property type="component" value="Unassembled WGS sequence"/>
</dbReference>
<evidence type="ECO:0000313" key="2">
    <source>
        <dbReference type="EMBL" id="PJO63989.1"/>
    </source>
</evidence>
<gene>
    <name evidence="2" type="ORF">CWD88_23425</name>
</gene>
<evidence type="ECO:0000313" key="3">
    <source>
        <dbReference type="Proteomes" id="UP000231878"/>
    </source>
</evidence>
<dbReference type="EMBL" id="PHRB01000026">
    <property type="protein sequence ID" value="PJO63989.1"/>
    <property type="molecule type" value="Genomic_DNA"/>
</dbReference>
<feature type="region of interest" description="Disordered" evidence="1">
    <location>
        <begin position="37"/>
        <end position="119"/>
    </location>
</feature>
<accession>A0AAX0U6B2</accession>
<name>A0AAX0U6B2_BURPE</name>
<organism evidence="2 3">
    <name type="scientific">Burkholderia pseudomallei</name>
    <name type="common">Pseudomonas pseudomallei</name>
    <dbReference type="NCBI Taxonomy" id="28450"/>
    <lineage>
        <taxon>Bacteria</taxon>
        <taxon>Pseudomonadati</taxon>
        <taxon>Pseudomonadota</taxon>
        <taxon>Betaproteobacteria</taxon>
        <taxon>Burkholderiales</taxon>
        <taxon>Burkholderiaceae</taxon>
        <taxon>Burkholderia</taxon>
        <taxon>pseudomallei group</taxon>
    </lineage>
</organism>
<proteinExistence type="predicted"/>
<comment type="caution">
    <text evidence="2">The sequence shown here is derived from an EMBL/GenBank/DDBJ whole genome shotgun (WGS) entry which is preliminary data.</text>
</comment>
<feature type="compositionally biased region" description="Basic and acidic residues" evidence="1">
    <location>
        <begin position="51"/>
        <end position="60"/>
    </location>
</feature>
<reference evidence="2 3" key="1">
    <citation type="submission" date="2017-11" db="EMBL/GenBank/DDBJ databases">
        <title>Molecular characterization of Burkholderia pseudomallei and closely related isolates from Vietnam.</title>
        <authorList>
            <person name="Ustinov D.V."/>
            <person name="Antonov A.S."/>
            <person name="Avdusheva E.F."/>
            <person name="Shpak I.M."/>
            <person name="Zakharova I.B."/>
            <person name="Thi L.A."/>
            <person name="Teteryatnikova N."/>
            <person name="Lopasteyskaya Y.A."/>
            <person name="Kuzyutina J.A."/>
            <person name="Ngo T.N."/>
            <person name="Victorov D.V."/>
        </authorList>
    </citation>
    <scope>NUCLEOTIDE SEQUENCE [LARGE SCALE GENOMIC DNA]</scope>
    <source>
        <strain evidence="2 3">V1512</strain>
    </source>
</reference>
<protein>
    <submittedName>
        <fullName evidence="2">Uncharacterized protein</fullName>
    </submittedName>
</protein>
<evidence type="ECO:0000256" key="1">
    <source>
        <dbReference type="SAM" id="MobiDB-lite"/>
    </source>
</evidence>
<sequence length="119" mass="13355">MGSVHVVLLEWASGSAGATEDLARRVSDKGIRYLDRIKPHGVKRRTQADSAMRRKTDTPRRRPPKQWTSSKKAVYSYSSRCRRSMRESRAVAPAALPRPHRQGGRGRSGAARRATEKSE</sequence>